<dbReference type="AntiFam" id="ANF00149">
    <property type="entry name" value="Shadow ORF (opposite cshA)"/>
</dbReference>
<reference evidence="1" key="2">
    <citation type="submission" date="2025-08" db="UniProtKB">
        <authorList>
            <consortium name="Ensembl"/>
        </authorList>
    </citation>
    <scope>IDENTIFICATION</scope>
</reference>
<name>H2SQ26_TAKRU</name>
<proteinExistence type="predicted"/>
<organism evidence="1 2">
    <name type="scientific">Takifugu rubripes</name>
    <name type="common">Japanese pufferfish</name>
    <name type="synonym">Fugu rubripes</name>
    <dbReference type="NCBI Taxonomy" id="31033"/>
    <lineage>
        <taxon>Eukaryota</taxon>
        <taxon>Metazoa</taxon>
        <taxon>Chordata</taxon>
        <taxon>Craniata</taxon>
        <taxon>Vertebrata</taxon>
        <taxon>Euteleostomi</taxon>
        <taxon>Actinopterygii</taxon>
        <taxon>Neopterygii</taxon>
        <taxon>Teleostei</taxon>
        <taxon>Neoteleostei</taxon>
        <taxon>Acanthomorphata</taxon>
        <taxon>Eupercaria</taxon>
        <taxon>Tetraodontiformes</taxon>
        <taxon>Tetradontoidea</taxon>
        <taxon>Tetraodontidae</taxon>
        <taxon>Takifugu</taxon>
    </lineage>
</organism>
<evidence type="ECO:0000313" key="1">
    <source>
        <dbReference type="Ensembl" id="ENSTRUP00000014513.2"/>
    </source>
</evidence>
<keyword evidence="2" id="KW-1185">Reference proteome</keyword>
<dbReference type="InParanoid" id="H2SQ26"/>
<sequence>LAEDDGLCDGQAAVQVTQRRKLLLLVLTDHVELPDVVQSLLLSLQPDDVGIGNDLLCKTPHRVLEGGGEEEHLTLLGRQNPPLDADALVPVALHGDHHIGLVQHEHGDLLGVDGLPLGAPVVDGAGRPDDDLRRLRSATHFGCPGRRRPA</sequence>
<dbReference type="AlphaFoldDB" id="H2SQ26"/>
<dbReference type="Ensembl" id="ENSTRUT00000014581.3">
    <property type="protein sequence ID" value="ENSTRUP00000014513.2"/>
    <property type="gene ID" value="ENSTRUG00000025440.2"/>
</dbReference>
<reference evidence="1" key="3">
    <citation type="submission" date="2025-09" db="UniProtKB">
        <authorList>
            <consortium name="Ensembl"/>
        </authorList>
    </citation>
    <scope>IDENTIFICATION</scope>
</reference>
<dbReference type="STRING" id="31033.ENSTRUP00000014513"/>
<protein>
    <submittedName>
        <fullName evidence="1">Uncharacterized protein</fullName>
    </submittedName>
</protein>
<dbReference type="Proteomes" id="UP000005226">
    <property type="component" value="Chromosome 3"/>
</dbReference>
<dbReference type="OMA" id="PVEDCAW"/>
<accession>H2SQ26</accession>
<dbReference type="HOGENOM" id="CLU_003041_1_0_1"/>
<evidence type="ECO:0000313" key="2">
    <source>
        <dbReference type="Proteomes" id="UP000005226"/>
    </source>
</evidence>
<dbReference type="GeneTree" id="ENSGT00940000176954"/>
<reference evidence="1 2" key="1">
    <citation type="journal article" date="2011" name="Genome Biol. Evol.">
        <title>Integration of the genetic map and genome assembly of fugu facilitates insights into distinct features of genome evolution in teleosts and mammals.</title>
        <authorList>
            <person name="Kai W."/>
            <person name="Kikuchi K."/>
            <person name="Tohari S."/>
            <person name="Chew A.K."/>
            <person name="Tay A."/>
            <person name="Fujiwara A."/>
            <person name="Hosoya S."/>
            <person name="Suetake H."/>
            <person name="Naruse K."/>
            <person name="Brenner S."/>
            <person name="Suzuki Y."/>
            <person name="Venkatesh B."/>
        </authorList>
    </citation>
    <scope>NUCLEOTIDE SEQUENCE [LARGE SCALE GENOMIC DNA]</scope>
</reference>